<feature type="region of interest" description="Disordered" evidence="2">
    <location>
        <begin position="76"/>
        <end position="102"/>
    </location>
</feature>
<dbReference type="PANTHER" id="PTHR14464">
    <property type="entry name" value="EXONUCLEASE V"/>
    <property type="match status" value="1"/>
</dbReference>
<evidence type="ECO:0000313" key="3">
    <source>
        <dbReference type="EMBL" id="PCH34271.1"/>
    </source>
</evidence>
<reference evidence="3 4" key="1">
    <citation type="journal article" date="2012" name="Science">
        <title>The Paleozoic origin of enzymatic lignin decomposition reconstructed from 31 fungal genomes.</title>
        <authorList>
            <person name="Floudas D."/>
            <person name="Binder M."/>
            <person name="Riley R."/>
            <person name="Barry K."/>
            <person name="Blanchette R.A."/>
            <person name="Henrissat B."/>
            <person name="Martinez A.T."/>
            <person name="Otillar R."/>
            <person name="Spatafora J.W."/>
            <person name="Yadav J.S."/>
            <person name="Aerts A."/>
            <person name="Benoit I."/>
            <person name="Boyd A."/>
            <person name="Carlson A."/>
            <person name="Copeland A."/>
            <person name="Coutinho P.M."/>
            <person name="de Vries R.P."/>
            <person name="Ferreira P."/>
            <person name="Findley K."/>
            <person name="Foster B."/>
            <person name="Gaskell J."/>
            <person name="Glotzer D."/>
            <person name="Gorecki P."/>
            <person name="Heitman J."/>
            <person name="Hesse C."/>
            <person name="Hori C."/>
            <person name="Igarashi K."/>
            <person name="Jurgens J.A."/>
            <person name="Kallen N."/>
            <person name="Kersten P."/>
            <person name="Kohler A."/>
            <person name="Kuees U."/>
            <person name="Kumar T.K.A."/>
            <person name="Kuo A."/>
            <person name="LaButti K."/>
            <person name="Larrondo L.F."/>
            <person name="Lindquist E."/>
            <person name="Ling A."/>
            <person name="Lombard V."/>
            <person name="Lucas S."/>
            <person name="Lundell T."/>
            <person name="Martin R."/>
            <person name="McLaughlin D.J."/>
            <person name="Morgenstern I."/>
            <person name="Morin E."/>
            <person name="Murat C."/>
            <person name="Nagy L.G."/>
            <person name="Nolan M."/>
            <person name="Ohm R.A."/>
            <person name="Patyshakuliyeva A."/>
            <person name="Rokas A."/>
            <person name="Ruiz-Duenas F.J."/>
            <person name="Sabat G."/>
            <person name="Salamov A."/>
            <person name="Samejima M."/>
            <person name="Schmutz J."/>
            <person name="Slot J.C."/>
            <person name="St John F."/>
            <person name="Stenlid J."/>
            <person name="Sun H."/>
            <person name="Sun S."/>
            <person name="Syed K."/>
            <person name="Tsang A."/>
            <person name="Wiebenga A."/>
            <person name="Young D."/>
            <person name="Pisabarro A."/>
            <person name="Eastwood D.C."/>
            <person name="Martin F."/>
            <person name="Cullen D."/>
            <person name="Grigoriev I.V."/>
            <person name="Hibbett D.S."/>
        </authorList>
    </citation>
    <scope>NUCLEOTIDE SEQUENCE [LARGE SCALE GENOMIC DNA]</scope>
    <source>
        <strain evidence="3 4">MD-104</strain>
    </source>
</reference>
<dbReference type="OMA" id="FRDECEW"/>
<evidence type="ECO:0000256" key="1">
    <source>
        <dbReference type="ARBA" id="ARBA00009797"/>
    </source>
</evidence>
<dbReference type="Proteomes" id="UP000218811">
    <property type="component" value="Unassembled WGS sequence"/>
</dbReference>
<dbReference type="GO" id="GO:0045145">
    <property type="term" value="F:single-stranded DNA 5'-3' DNA exonuclease activity"/>
    <property type="evidence" value="ECO:0007669"/>
    <property type="project" value="InterPro"/>
</dbReference>
<evidence type="ECO:0000256" key="2">
    <source>
        <dbReference type="SAM" id="MobiDB-lite"/>
    </source>
</evidence>
<dbReference type="GO" id="GO:0005634">
    <property type="term" value="C:nucleus"/>
    <property type="evidence" value="ECO:0007669"/>
    <property type="project" value="TreeGrafter"/>
</dbReference>
<dbReference type="AlphaFoldDB" id="A0A2H3IX17"/>
<keyword evidence="4" id="KW-1185">Reference proteome</keyword>
<gene>
    <name evidence="3" type="ORF">WOLCODRAFT_15220</name>
</gene>
<protein>
    <submittedName>
        <fullName evidence="3">Uncharacterized protein</fullName>
    </submittedName>
</protein>
<accession>A0A2H3IX17</accession>
<name>A0A2H3IX17_WOLCO</name>
<dbReference type="GO" id="GO:0005739">
    <property type="term" value="C:mitochondrion"/>
    <property type="evidence" value="ECO:0007669"/>
    <property type="project" value="TreeGrafter"/>
</dbReference>
<dbReference type="PANTHER" id="PTHR14464:SF4">
    <property type="entry name" value="EXONUCLEASE V"/>
    <property type="match status" value="1"/>
</dbReference>
<dbReference type="EMBL" id="KB467831">
    <property type="protein sequence ID" value="PCH34271.1"/>
    <property type="molecule type" value="Genomic_DNA"/>
</dbReference>
<feature type="region of interest" description="Disordered" evidence="2">
    <location>
        <begin position="481"/>
        <end position="509"/>
    </location>
</feature>
<evidence type="ECO:0000313" key="4">
    <source>
        <dbReference type="Proteomes" id="UP000218811"/>
    </source>
</evidence>
<sequence>MSEVDEYDAYYTPLDLEDVFLSEAPGALRVHFPVQPESHPVQVLPSLSEIDEFELYDFSEFTAEDFARIDAALATPPGAATPPVPEHRTNRQHSRIGSGGPRIEISVEAATADRSAPLKDSSSFRNARSPFQQFRSWKKRFSVTDLVGPAWCEVQFDYGLRQRRDKKPEDRPDSFVTADGKTITSVHKVLEREIKPDEVVVDVTTPEEQWGLHLVNMLAAIDSLIERGLCREMPVFGFVHGEVVLGVIDELRRVSIPQPQPMLETLSSKQKSGENAREEELFPSQSKITSYFHMSAQAPESGTAYSTHFTTAQNPGIAPHPTHTLLLSDTKTRRNNSVPPDEDTVSSRLQLTIYHRLLSDLLALPGATASLHSSANVNPVSGSRAQARYTPQPPEFSAIWQRLELDPERPFSGSFVRDSGLLQYSNHLHSGARGEHSEDGENKDSRLWCLNDLTAMLVPAVEALNVAEVDRTLTLVYRMQPSKKQRKRATHQDGDGAAIHNGSSTPVSDQEAIDLAKAIEASLNAAAHPYEGGDDALSRAIAASLQDSVNGKETSSQNTDESMDLTQDMPGAFPDENITSDLSINIDNPRPNRQYVQEPLSVPDVVASEAVNPEAEPASLSAVSGDSGSEEKLMTVAELDVQAHIIGRKEFVVDDDFLDGYLDNILDWWHGRRPPRGVDVELTRRCIRRNERLNSRLGYTDWGRAAAIYR</sequence>
<dbReference type="GO" id="GO:0036297">
    <property type="term" value="P:interstrand cross-link repair"/>
    <property type="evidence" value="ECO:0007669"/>
    <property type="project" value="TreeGrafter"/>
</dbReference>
<organism evidence="3 4">
    <name type="scientific">Wolfiporia cocos (strain MD-104)</name>
    <name type="common">Brown rot fungus</name>
    <dbReference type="NCBI Taxonomy" id="742152"/>
    <lineage>
        <taxon>Eukaryota</taxon>
        <taxon>Fungi</taxon>
        <taxon>Dikarya</taxon>
        <taxon>Basidiomycota</taxon>
        <taxon>Agaricomycotina</taxon>
        <taxon>Agaricomycetes</taxon>
        <taxon>Polyporales</taxon>
        <taxon>Phaeolaceae</taxon>
        <taxon>Wolfiporia</taxon>
    </lineage>
</organism>
<proteinExistence type="inferred from homology"/>
<dbReference type="InterPro" id="IPR019190">
    <property type="entry name" value="EXOV"/>
</dbReference>
<dbReference type="OrthoDB" id="354769at2759"/>
<comment type="similarity">
    <text evidence="1">Belongs to the EXO5 family.</text>
</comment>
<dbReference type="Pfam" id="PF09810">
    <property type="entry name" value="Exo5"/>
    <property type="match status" value="1"/>
</dbReference>